<dbReference type="InterPro" id="IPR013751">
    <property type="entry name" value="ACP_syn_III_N"/>
</dbReference>
<proteinExistence type="predicted"/>
<dbReference type="RefSeq" id="WP_254417818.1">
    <property type="nucleotide sequence ID" value="NZ_BAAAJB010000035.1"/>
</dbReference>
<dbReference type="Gene3D" id="3.40.47.10">
    <property type="match status" value="2"/>
</dbReference>
<name>A0ABY5D4H8_9ACTN</name>
<dbReference type="PANTHER" id="PTHR34069">
    <property type="entry name" value="3-OXOACYL-[ACYL-CARRIER-PROTEIN] SYNTHASE 3"/>
    <property type="match status" value="1"/>
</dbReference>
<sequence>MTTDGVRLLAVGTSLPGAPVDNAMLARHFGQDAVWEQWIEAFIGTDTRHLAIDLDSGGLLYTLADLAETAGLRALEAANLGPGDIDVVVMGTATPDALMPATVNMVADRLGIDGVPTYQLQSGCTGAFQALDVARNTLLAGHRNALVLGGDVCTRIFGADTDLTALAPEELVNIVLFGDGAGAAVLTTEDRPGAPILHPVSTRLVGLGRTPGQVLEWFTKHERGDDRPPVTEDYKRIEELVPELAEDMLAAIVDDLGWKREELDYLLPPQLSGRMTRRITDRLGVPSATEVSCVSETGNTSNSLPFLQIERLLPRLRAGERAVAVAVESSKWIRAGLALEGV</sequence>
<feature type="domain" description="Beta-ketoacyl-[acyl-carrier-protein] synthase III C-terminal" evidence="3">
    <location>
        <begin position="255"/>
        <end position="326"/>
    </location>
</feature>
<dbReference type="SUPFAM" id="SSF53901">
    <property type="entry name" value="Thiolase-like"/>
    <property type="match status" value="2"/>
</dbReference>
<feature type="domain" description="Beta-ketoacyl-[acyl-carrier-protein] synthase III N-terminal" evidence="4">
    <location>
        <begin position="120"/>
        <end position="198"/>
    </location>
</feature>
<dbReference type="Pfam" id="PF08541">
    <property type="entry name" value="ACP_syn_III_C"/>
    <property type="match status" value="1"/>
</dbReference>
<gene>
    <name evidence="5" type="ORF">NE857_24380</name>
</gene>
<evidence type="ECO:0000256" key="1">
    <source>
        <dbReference type="ARBA" id="ARBA00022679"/>
    </source>
</evidence>
<accession>A0ABY5D4H8</accession>
<dbReference type="InterPro" id="IPR016039">
    <property type="entry name" value="Thiolase-like"/>
</dbReference>
<organism evidence="5 6">
    <name type="scientific">Nocardiopsis exhalans</name>
    <dbReference type="NCBI Taxonomy" id="163604"/>
    <lineage>
        <taxon>Bacteria</taxon>
        <taxon>Bacillati</taxon>
        <taxon>Actinomycetota</taxon>
        <taxon>Actinomycetes</taxon>
        <taxon>Streptosporangiales</taxon>
        <taxon>Nocardiopsidaceae</taxon>
        <taxon>Nocardiopsis</taxon>
    </lineage>
</organism>
<dbReference type="Pfam" id="PF08545">
    <property type="entry name" value="ACP_syn_III"/>
    <property type="match status" value="1"/>
</dbReference>
<evidence type="ECO:0000256" key="2">
    <source>
        <dbReference type="ARBA" id="ARBA00023315"/>
    </source>
</evidence>
<dbReference type="InterPro" id="IPR013747">
    <property type="entry name" value="ACP_syn_III_C"/>
</dbReference>
<evidence type="ECO:0000313" key="6">
    <source>
        <dbReference type="Proteomes" id="UP001055940"/>
    </source>
</evidence>
<dbReference type="Proteomes" id="UP001055940">
    <property type="component" value="Chromosome"/>
</dbReference>
<evidence type="ECO:0000259" key="4">
    <source>
        <dbReference type="Pfam" id="PF08545"/>
    </source>
</evidence>
<evidence type="ECO:0000259" key="3">
    <source>
        <dbReference type="Pfam" id="PF08541"/>
    </source>
</evidence>
<keyword evidence="6" id="KW-1185">Reference proteome</keyword>
<evidence type="ECO:0000313" key="5">
    <source>
        <dbReference type="EMBL" id="USY18423.1"/>
    </source>
</evidence>
<keyword evidence="1" id="KW-0808">Transferase</keyword>
<keyword evidence="2" id="KW-0012">Acyltransferase</keyword>
<dbReference type="PANTHER" id="PTHR34069:SF2">
    <property type="entry name" value="BETA-KETOACYL-[ACYL-CARRIER-PROTEIN] SYNTHASE III"/>
    <property type="match status" value="1"/>
</dbReference>
<protein>
    <submittedName>
        <fullName evidence="5">3-oxoacyl-ACP synthase III family protein</fullName>
    </submittedName>
</protein>
<dbReference type="EMBL" id="CP099837">
    <property type="protein sequence ID" value="USY18423.1"/>
    <property type="molecule type" value="Genomic_DNA"/>
</dbReference>
<reference evidence="5" key="1">
    <citation type="submission" date="2022-06" db="EMBL/GenBank/DDBJ databases">
        <authorList>
            <person name="Ping M."/>
        </authorList>
    </citation>
    <scope>NUCLEOTIDE SEQUENCE</scope>
    <source>
        <strain evidence="5">JCM11759T</strain>
    </source>
</reference>